<keyword evidence="1" id="KW-0378">Hydrolase</keyword>
<accession>A0ACC3TRH4</accession>
<evidence type="ECO:0000313" key="1">
    <source>
        <dbReference type="EMBL" id="KAK9323605.1"/>
    </source>
</evidence>
<protein>
    <submittedName>
        <fullName evidence="1">P-loop containing nucleoside triphosphate hydrolase protein</fullName>
    </submittedName>
</protein>
<sequence length="1316" mass="145774">MDESEYKEEAYSAGADITEQPSSDGCDLSEVVTSTTIEQRGPKLSFNEVEAVDISVRNLTVTITPAAVMRIPGIRKKKLKNYDTERGSGVEKKILDDISIDVPSGSVMAIIGGSGSGKTSLLNVLAHRMKSPNLHINGAVKFNGHSNIRKIRHAYVLQQDILLPSLTCRETLIYSADLRLPSSTTKDERRQLVEEVILELGLKDCADTIVGDNEHKGLSGGEKRRLSLGIQLLSNPSVLFLDEPTTGLDAYSAQLLIKTLQKLSRRGRTLILSIHQPRSDIFFLFDSITLLSRGQPIYSGKANDSMAYFSRLGYTVPEHMNPADYLIDIVAYDTRSVKLEDESRTRIRLLVTVWRKEQNFEPVRISHEPPSLKNKRAPLWREIVVLTERTFKITYRDTLGLVAGILEAIFMGIMCGLVFYNLDGSLLGIRSMMGALYSANALQGYLILMYETYRLCAIDMKVFDRERKDGMVGVAGFLLSRRLARLATEDVICPLFFAAISYFMIGLRTSADHFFIYFLNVLLQQWVSVCVATLCAAISRDYPQSSLIANMVYTVQSMACGYFNQASTMPVYVRWMRWIAYVYYGFGAVTSNQFTDYFGDCPYGRESNPECIQYTGAYQLSSLGFPQRWIAVPLIAVFGFAVGSYLIAGLILTYIPIDVSAATSVRKQDALKPESIDLDSGYVPQEKQRPVSVDITGLKLGIKKRNIWLMTRRIDILHNVTAHFEPGKINAILGPSGSGKSSLLNYIALRLHSSVFSHYYSSGSVLFGGQDPSPSVLKSICSYVMQDDDGLLPALTVRETLQFAADLRLPSHLSREQKLARVEEVILKMGLKDCADTPIGSELVKGISGGEKRRVSISVQLLNEPKILLLDEPTSGLDSFTAASILTVLKGLADEGRTIVCTIHQPRSDLFSFFGNILLLAKGGRVAYTGPGNNAVLKYFADCGHTCPPLTNPADHILDLISVNLQDPKSEEVTRKRVHRLLERFEEKSRSQKLLTSKGEILLAAELGSLRRDTAPFFRAMPILVRRGYLDMIRRPAIIAARFGQVVGFGAILALFFAPLKHDYYGAVNRLGIIQQCCALYFVGMLNNIAVYPEQRDIFYREHDDGVYGVLPFLASYSFFEVPLEMINGLFFAAFVVMVTGLNRTVETFFFTALAAFVVVNCGESIGIAFNTIFKHSGFAATMTSVVLTIGTLMNGLFSMHMLGFLRALNYVNPLKYTTAVMVNYGFAGLTFGCDDSLRLANGQCPIPTGEVLLETYGYVVPKGLYVGCMLVAMVIYRLLASALLIIMRSQLRIKSGKIVASDQDNDQDNDGAASS</sequence>
<comment type="caution">
    <text evidence="1">The sequence shown here is derived from an EMBL/GenBank/DDBJ whole genome shotgun (WGS) entry which is preliminary data.</text>
</comment>
<gene>
    <name evidence="1" type="ORF">V1517DRAFT_319834</name>
</gene>
<name>A0ACC3TRH4_9ASCO</name>
<reference evidence="2" key="1">
    <citation type="journal article" date="2024" name="Front. Bioeng. Biotechnol.">
        <title>Genome-scale model development and genomic sequencing of the oleaginous clade Lipomyces.</title>
        <authorList>
            <person name="Czajka J.J."/>
            <person name="Han Y."/>
            <person name="Kim J."/>
            <person name="Mondo S.J."/>
            <person name="Hofstad B.A."/>
            <person name="Robles A."/>
            <person name="Haridas S."/>
            <person name="Riley R."/>
            <person name="LaButti K."/>
            <person name="Pangilinan J."/>
            <person name="Andreopoulos W."/>
            <person name="Lipzen A."/>
            <person name="Yan J."/>
            <person name="Wang M."/>
            <person name="Ng V."/>
            <person name="Grigoriev I.V."/>
            <person name="Spatafora J.W."/>
            <person name="Magnuson J.K."/>
            <person name="Baker S.E."/>
            <person name="Pomraning K.R."/>
        </authorList>
    </citation>
    <scope>NUCLEOTIDE SEQUENCE [LARGE SCALE GENOMIC DNA]</scope>
    <source>
        <strain evidence="2">CBS 10300</strain>
    </source>
</reference>
<dbReference type="EMBL" id="MU970059">
    <property type="protein sequence ID" value="KAK9323605.1"/>
    <property type="molecule type" value="Genomic_DNA"/>
</dbReference>
<proteinExistence type="predicted"/>
<evidence type="ECO:0000313" key="2">
    <source>
        <dbReference type="Proteomes" id="UP001489719"/>
    </source>
</evidence>
<keyword evidence="2" id="KW-1185">Reference proteome</keyword>
<organism evidence="1 2">
    <name type="scientific">Lipomyces orientalis</name>
    <dbReference type="NCBI Taxonomy" id="1233043"/>
    <lineage>
        <taxon>Eukaryota</taxon>
        <taxon>Fungi</taxon>
        <taxon>Dikarya</taxon>
        <taxon>Ascomycota</taxon>
        <taxon>Saccharomycotina</taxon>
        <taxon>Lipomycetes</taxon>
        <taxon>Lipomycetales</taxon>
        <taxon>Lipomycetaceae</taxon>
        <taxon>Lipomyces</taxon>
    </lineage>
</organism>
<dbReference type="Proteomes" id="UP001489719">
    <property type="component" value="Unassembled WGS sequence"/>
</dbReference>